<dbReference type="Pfam" id="PF12679">
    <property type="entry name" value="ABC2_membrane_2"/>
    <property type="match status" value="1"/>
</dbReference>
<evidence type="ECO:0000313" key="3">
    <source>
        <dbReference type="Proteomes" id="UP000326570"/>
    </source>
</evidence>
<protein>
    <submittedName>
        <fullName evidence="2">ABC transporter permease subunit</fullName>
    </submittedName>
</protein>
<gene>
    <name evidence="2" type="ORF">F0P94_17300</name>
</gene>
<sequence>MNKIIKYVLYDILRSRTVIGYTAFLFLMSFGLFNLESDPTKAVLSLLNVVLLIVPLISIIFGTIHFYNSTEFIELLVSQPINRRKIFLSEYLGVALSLAMAFVVGVGVPAMIFNPGPTSIYLVTSGVFLSFIFTSLAFLSSVLTRDKAKGIGIALMLWFYFSLLYDGLVMFILFYFADYPLDNITLGLLSLNPIDLGRVLVLLNVDVSALMGYTGALYKSFFGNWTGIALAFGLMLLWTIVPIYIAQRKFVKKDL</sequence>
<evidence type="ECO:0000313" key="2">
    <source>
        <dbReference type="EMBL" id="KAA9325690.1"/>
    </source>
</evidence>
<feature type="transmembrane region" description="Helical" evidence="1">
    <location>
        <begin position="45"/>
        <end position="67"/>
    </location>
</feature>
<dbReference type="GO" id="GO:0140359">
    <property type="term" value="F:ABC-type transporter activity"/>
    <property type="evidence" value="ECO:0007669"/>
    <property type="project" value="InterPro"/>
</dbReference>
<organism evidence="2 3">
    <name type="scientific">Adhaeribacter soli</name>
    <dbReference type="NCBI Taxonomy" id="2607655"/>
    <lineage>
        <taxon>Bacteria</taxon>
        <taxon>Pseudomonadati</taxon>
        <taxon>Bacteroidota</taxon>
        <taxon>Cytophagia</taxon>
        <taxon>Cytophagales</taxon>
        <taxon>Hymenobacteraceae</taxon>
        <taxon>Adhaeribacter</taxon>
    </lineage>
</organism>
<evidence type="ECO:0000256" key="1">
    <source>
        <dbReference type="SAM" id="Phobius"/>
    </source>
</evidence>
<feature type="transmembrane region" description="Helical" evidence="1">
    <location>
        <begin position="88"/>
        <end position="113"/>
    </location>
</feature>
<feature type="transmembrane region" description="Helical" evidence="1">
    <location>
        <begin position="12"/>
        <end position="33"/>
    </location>
</feature>
<keyword evidence="1" id="KW-0812">Transmembrane</keyword>
<keyword evidence="1" id="KW-1133">Transmembrane helix</keyword>
<comment type="caution">
    <text evidence="2">The sequence shown here is derived from an EMBL/GenBank/DDBJ whole genome shotgun (WGS) entry which is preliminary data.</text>
</comment>
<proteinExistence type="predicted"/>
<reference evidence="2 3" key="1">
    <citation type="submission" date="2019-09" db="EMBL/GenBank/DDBJ databases">
        <title>Genome sequence of Adhaeribacter sp. M2.</title>
        <authorList>
            <person name="Srinivasan S."/>
        </authorList>
    </citation>
    <scope>NUCLEOTIDE SEQUENCE [LARGE SCALE GENOMIC DNA]</scope>
    <source>
        <strain evidence="2 3">M2</strain>
    </source>
</reference>
<feature type="transmembrane region" description="Helical" evidence="1">
    <location>
        <begin position="151"/>
        <end position="176"/>
    </location>
</feature>
<dbReference type="RefSeq" id="WP_150905388.1">
    <property type="nucleotide sequence ID" value="NZ_VTWT01000011.1"/>
</dbReference>
<keyword evidence="1" id="KW-0472">Membrane</keyword>
<feature type="transmembrane region" description="Helical" evidence="1">
    <location>
        <begin position="225"/>
        <end position="245"/>
    </location>
</feature>
<dbReference type="AlphaFoldDB" id="A0A5N1IQE3"/>
<dbReference type="Proteomes" id="UP000326570">
    <property type="component" value="Unassembled WGS sequence"/>
</dbReference>
<feature type="transmembrane region" description="Helical" evidence="1">
    <location>
        <begin position="119"/>
        <end position="139"/>
    </location>
</feature>
<dbReference type="GO" id="GO:0005886">
    <property type="term" value="C:plasma membrane"/>
    <property type="evidence" value="ECO:0007669"/>
    <property type="project" value="UniProtKB-SubCell"/>
</dbReference>
<accession>A0A5N1IQE3</accession>
<keyword evidence="3" id="KW-1185">Reference proteome</keyword>
<dbReference type="EMBL" id="VTWT01000011">
    <property type="protein sequence ID" value="KAA9325690.1"/>
    <property type="molecule type" value="Genomic_DNA"/>
</dbReference>
<name>A0A5N1IQE3_9BACT</name>